<dbReference type="AlphaFoldDB" id="A0A5B2XS84"/>
<organism evidence="1 2">
    <name type="scientific">Solihabitans fulvus</name>
    <dbReference type="NCBI Taxonomy" id="1892852"/>
    <lineage>
        <taxon>Bacteria</taxon>
        <taxon>Bacillati</taxon>
        <taxon>Actinomycetota</taxon>
        <taxon>Actinomycetes</taxon>
        <taxon>Pseudonocardiales</taxon>
        <taxon>Pseudonocardiaceae</taxon>
        <taxon>Solihabitans</taxon>
    </lineage>
</organism>
<keyword evidence="2" id="KW-1185">Reference proteome</keyword>
<comment type="caution">
    <text evidence="1">The sequence shown here is derived from an EMBL/GenBank/DDBJ whole genome shotgun (WGS) entry which is preliminary data.</text>
</comment>
<dbReference type="Proteomes" id="UP000323454">
    <property type="component" value="Unassembled WGS sequence"/>
</dbReference>
<evidence type="ECO:0000313" key="2">
    <source>
        <dbReference type="Proteomes" id="UP000323454"/>
    </source>
</evidence>
<dbReference type="EMBL" id="VUOB01000002">
    <property type="protein sequence ID" value="KAA2266557.1"/>
    <property type="molecule type" value="Genomic_DNA"/>
</dbReference>
<accession>A0A5B2XS84</accession>
<protein>
    <submittedName>
        <fullName evidence="1">Uncharacterized protein</fullName>
    </submittedName>
</protein>
<dbReference type="OrthoDB" id="3687872at2"/>
<gene>
    <name evidence="1" type="ORF">F0L68_02130</name>
</gene>
<sequence>MDGSGDEALRARVEELEGRVAQLTGLVGTLADERERLNQLVARAEDALRGQVAPGVTASSVTAPGIAAPRFRAAMDTVYQATSLGYVAAYFVSGRTARVRLLIGYENPPTNEVGSANASAELNEYIGGVVRPGEYWVAATHRPGKKCGFECVFTPF</sequence>
<reference evidence="1 2" key="2">
    <citation type="submission" date="2019-09" db="EMBL/GenBank/DDBJ databases">
        <authorList>
            <person name="Jin C."/>
        </authorList>
    </citation>
    <scope>NUCLEOTIDE SEQUENCE [LARGE SCALE GENOMIC DNA]</scope>
    <source>
        <strain evidence="1 2">AN110305</strain>
    </source>
</reference>
<dbReference type="RefSeq" id="WP_149847664.1">
    <property type="nucleotide sequence ID" value="NZ_VUOB01000002.1"/>
</dbReference>
<proteinExistence type="predicted"/>
<reference evidence="1 2" key="1">
    <citation type="submission" date="2019-09" db="EMBL/GenBank/DDBJ databases">
        <title>Goodfellowia gen. nov., a new genus of the Pseudonocardineae related to Actinoalloteichus, containing Goodfellowia coeruleoviolacea gen. nov., comb. nov. gen. nov., comb. nov.</title>
        <authorList>
            <person name="Labeda D."/>
        </authorList>
    </citation>
    <scope>NUCLEOTIDE SEQUENCE [LARGE SCALE GENOMIC DNA]</scope>
    <source>
        <strain evidence="1 2">AN110305</strain>
    </source>
</reference>
<name>A0A5B2XS84_9PSEU</name>
<evidence type="ECO:0000313" key="1">
    <source>
        <dbReference type="EMBL" id="KAA2266557.1"/>
    </source>
</evidence>